<dbReference type="SMART" id="SM00091">
    <property type="entry name" value="PAS"/>
    <property type="match status" value="1"/>
</dbReference>
<dbReference type="PROSITE" id="PS50109">
    <property type="entry name" value="HIS_KIN"/>
    <property type="match status" value="1"/>
</dbReference>
<dbReference type="CDD" id="cd16922">
    <property type="entry name" value="HATPase_EvgS-ArcB-TorS-like"/>
    <property type="match status" value="1"/>
</dbReference>
<dbReference type="InterPro" id="IPR036890">
    <property type="entry name" value="HATPase_C_sf"/>
</dbReference>
<dbReference type="PANTHER" id="PTHR43047">
    <property type="entry name" value="TWO-COMPONENT HISTIDINE PROTEIN KINASE"/>
    <property type="match status" value="1"/>
</dbReference>
<dbReference type="Pfam" id="PF00512">
    <property type="entry name" value="HisKA"/>
    <property type="match status" value="1"/>
</dbReference>
<evidence type="ECO:0000256" key="3">
    <source>
        <dbReference type="ARBA" id="ARBA00022553"/>
    </source>
</evidence>
<dbReference type="CDD" id="cd00082">
    <property type="entry name" value="HisKA"/>
    <property type="match status" value="1"/>
</dbReference>
<dbReference type="Gene3D" id="3.30.565.10">
    <property type="entry name" value="Histidine kinase-like ATPase, C-terminal domain"/>
    <property type="match status" value="1"/>
</dbReference>
<evidence type="ECO:0000256" key="4">
    <source>
        <dbReference type="ARBA" id="ARBA00022679"/>
    </source>
</evidence>
<dbReference type="Gene3D" id="3.30.450.20">
    <property type="entry name" value="PAS domain"/>
    <property type="match status" value="1"/>
</dbReference>
<dbReference type="InterPro" id="IPR000014">
    <property type="entry name" value="PAS"/>
</dbReference>
<evidence type="ECO:0000313" key="9">
    <source>
        <dbReference type="Proteomes" id="UP000050277"/>
    </source>
</evidence>
<dbReference type="FunFam" id="3.30.565.10:FF:000006">
    <property type="entry name" value="Sensor histidine kinase WalK"/>
    <property type="match status" value="1"/>
</dbReference>
<comment type="caution">
    <text evidence="8">The sequence shown here is derived from an EMBL/GenBank/DDBJ whole genome shotgun (WGS) entry which is preliminary data.</text>
</comment>
<evidence type="ECO:0000256" key="2">
    <source>
        <dbReference type="ARBA" id="ARBA00012438"/>
    </source>
</evidence>
<dbReference type="PRINTS" id="PR00344">
    <property type="entry name" value="BCTRLSENSOR"/>
</dbReference>
<dbReference type="OrthoDB" id="9813151at2"/>
<dbReference type="SMART" id="SM00388">
    <property type="entry name" value="HisKA"/>
    <property type="match status" value="1"/>
</dbReference>
<dbReference type="RefSeq" id="WP_054533397.1">
    <property type="nucleotide sequence ID" value="NZ_LGKP01000011.1"/>
</dbReference>
<dbReference type="InterPro" id="IPR003661">
    <property type="entry name" value="HisK_dim/P_dom"/>
</dbReference>
<evidence type="ECO:0000256" key="5">
    <source>
        <dbReference type="ARBA" id="ARBA00022777"/>
    </source>
</evidence>
<name>A0A0N8GSX6_9CHLR</name>
<dbReference type="Pfam" id="PF13188">
    <property type="entry name" value="PAS_8"/>
    <property type="match status" value="1"/>
</dbReference>
<dbReference type="InterPro" id="IPR036097">
    <property type="entry name" value="HisK_dim/P_sf"/>
</dbReference>
<dbReference type="Proteomes" id="UP000050277">
    <property type="component" value="Unassembled WGS sequence"/>
</dbReference>
<accession>A0A0N8GSX6</accession>
<evidence type="ECO:0000256" key="6">
    <source>
        <dbReference type="ARBA" id="ARBA00023012"/>
    </source>
</evidence>
<dbReference type="GO" id="GO:0009927">
    <property type="term" value="F:histidine phosphotransfer kinase activity"/>
    <property type="evidence" value="ECO:0007669"/>
    <property type="project" value="TreeGrafter"/>
</dbReference>
<dbReference type="Pfam" id="PF02518">
    <property type="entry name" value="HATPase_c"/>
    <property type="match status" value="1"/>
</dbReference>
<dbReference type="InterPro" id="IPR035965">
    <property type="entry name" value="PAS-like_dom_sf"/>
</dbReference>
<organism evidence="8 9">
    <name type="scientific">Herpetosiphon geysericola</name>
    <dbReference type="NCBI Taxonomy" id="70996"/>
    <lineage>
        <taxon>Bacteria</taxon>
        <taxon>Bacillati</taxon>
        <taxon>Chloroflexota</taxon>
        <taxon>Chloroflexia</taxon>
        <taxon>Herpetosiphonales</taxon>
        <taxon>Herpetosiphonaceae</taxon>
        <taxon>Herpetosiphon</taxon>
    </lineage>
</organism>
<dbReference type="SUPFAM" id="SSF55785">
    <property type="entry name" value="PYP-like sensor domain (PAS domain)"/>
    <property type="match status" value="1"/>
</dbReference>
<dbReference type="STRING" id="70996.SE18_05355"/>
<evidence type="ECO:0000313" key="8">
    <source>
        <dbReference type="EMBL" id="KPL90522.1"/>
    </source>
</evidence>
<dbReference type="EC" id="2.7.13.3" evidence="2"/>
<reference evidence="8 9" key="1">
    <citation type="submission" date="2015-07" db="EMBL/GenBank/DDBJ databases">
        <title>Whole genome sequence of Herpetosiphon geysericola DSM 7119.</title>
        <authorList>
            <person name="Hemp J."/>
            <person name="Ward L.M."/>
            <person name="Pace L.A."/>
            <person name="Fischer W.W."/>
        </authorList>
    </citation>
    <scope>NUCLEOTIDE SEQUENCE [LARGE SCALE GENOMIC DNA]</scope>
    <source>
        <strain evidence="8 9">DSM 7119</strain>
    </source>
</reference>
<sequence>MIWIVLLAVTTIIALIWGWRGQRNLRRELAYLRNRPVVAPPPPADPFNQLFRTLSAALDAGVIVVNDGRTIRYCNDVAAKLFGVSANAVLNHSVITLVRDYQADTMIEQSIRRRDPQQVTLQPVLSNRTIRIWCEPMPESGALILARDLTQLSLLERARRDLVANVSHELRTPLASIKLLVETLATQPPPELAQRMLGQVDTELDAVMQLVDELHELSQIESGRTALQLQPTAVSTIVERAHDRIQPQAKRKDLRVVVRVAPDLPEVYVDRDRISQVLLNLLHNAVKWTDAGGTITIEAGLRSRAELGHYLSRMLEPSNRWVIMAIHDTGAGIPAEAIPRIFERFYKVDRARTRGVGGTGLGLAIVKHLVEGHGGVVWVASSEGRGSNFTVALPVVEDE</sequence>
<dbReference type="SMART" id="SM00387">
    <property type="entry name" value="HATPase_c"/>
    <property type="match status" value="1"/>
</dbReference>
<dbReference type="InterPro" id="IPR005467">
    <property type="entry name" value="His_kinase_dom"/>
</dbReference>
<keyword evidence="6" id="KW-0902">Two-component regulatory system</keyword>
<dbReference type="EMBL" id="LGKP01000011">
    <property type="protein sequence ID" value="KPL90522.1"/>
    <property type="molecule type" value="Genomic_DNA"/>
</dbReference>
<dbReference type="CDD" id="cd00130">
    <property type="entry name" value="PAS"/>
    <property type="match status" value="1"/>
</dbReference>
<dbReference type="AlphaFoldDB" id="A0A0N8GSX6"/>
<gene>
    <name evidence="8" type="ORF">SE18_05355</name>
</gene>
<dbReference type="PANTHER" id="PTHR43047:SF72">
    <property type="entry name" value="OSMOSENSING HISTIDINE PROTEIN KINASE SLN1"/>
    <property type="match status" value="1"/>
</dbReference>
<keyword evidence="9" id="KW-1185">Reference proteome</keyword>
<dbReference type="Gene3D" id="1.10.287.130">
    <property type="match status" value="1"/>
</dbReference>
<dbReference type="SUPFAM" id="SSF55874">
    <property type="entry name" value="ATPase domain of HSP90 chaperone/DNA topoisomerase II/histidine kinase"/>
    <property type="match status" value="1"/>
</dbReference>
<feature type="domain" description="Histidine kinase" evidence="7">
    <location>
        <begin position="165"/>
        <end position="397"/>
    </location>
</feature>
<proteinExistence type="predicted"/>
<dbReference type="GO" id="GO:0005886">
    <property type="term" value="C:plasma membrane"/>
    <property type="evidence" value="ECO:0007669"/>
    <property type="project" value="TreeGrafter"/>
</dbReference>
<dbReference type="InterPro" id="IPR004358">
    <property type="entry name" value="Sig_transdc_His_kin-like_C"/>
</dbReference>
<comment type="catalytic activity">
    <reaction evidence="1">
        <text>ATP + protein L-histidine = ADP + protein N-phospho-L-histidine.</text>
        <dbReference type="EC" id="2.7.13.3"/>
    </reaction>
</comment>
<dbReference type="GO" id="GO:0000155">
    <property type="term" value="F:phosphorelay sensor kinase activity"/>
    <property type="evidence" value="ECO:0007669"/>
    <property type="project" value="InterPro"/>
</dbReference>
<evidence type="ECO:0000259" key="7">
    <source>
        <dbReference type="PROSITE" id="PS50109"/>
    </source>
</evidence>
<keyword evidence="4" id="KW-0808">Transferase</keyword>
<keyword evidence="5 8" id="KW-0418">Kinase</keyword>
<evidence type="ECO:0000256" key="1">
    <source>
        <dbReference type="ARBA" id="ARBA00000085"/>
    </source>
</evidence>
<keyword evidence="3" id="KW-0597">Phosphoprotein</keyword>
<dbReference type="SUPFAM" id="SSF47384">
    <property type="entry name" value="Homodimeric domain of signal transducing histidine kinase"/>
    <property type="match status" value="1"/>
</dbReference>
<dbReference type="InterPro" id="IPR003594">
    <property type="entry name" value="HATPase_dom"/>
</dbReference>
<protein>
    <recommendedName>
        <fullName evidence="2">histidine kinase</fullName>
        <ecNumber evidence="2">2.7.13.3</ecNumber>
    </recommendedName>
</protein>